<dbReference type="AlphaFoldDB" id="A0A837IJU8"/>
<protein>
    <submittedName>
        <fullName evidence="2">RNA binding S1 domain protein</fullName>
    </submittedName>
</protein>
<dbReference type="SUPFAM" id="SSF50249">
    <property type="entry name" value="Nucleic acid-binding proteins"/>
    <property type="match status" value="1"/>
</dbReference>
<gene>
    <name evidence="2" type="ORF">UX18_C0036G0007</name>
</gene>
<dbReference type="CDD" id="cd00164">
    <property type="entry name" value="S1_like"/>
    <property type="match status" value="1"/>
</dbReference>
<dbReference type="InterPro" id="IPR052757">
    <property type="entry name" value="Ribosomal_protein_S1"/>
</dbReference>
<comment type="caution">
    <text evidence="2">The sequence shown here is derived from an EMBL/GenBank/DDBJ whole genome shotgun (WGS) entry which is preliminary data.</text>
</comment>
<feature type="non-terminal residue" evidence="2">
    <location>
        <position position="149"/>
    </location>
</feature>
<dbReference type="InterPro" id="IPR003029">
    <property type="entry name" value="S1_domain"/>
</dbReference>
<dbReference type="EMBL" id="LCLF01000036">
    <property type="protein sequence ID" value="KKU11979.1"/>
    <property type="molecule type" value="Genomic_DNA"/>
</dbReference>
<proteinExistence type="predicted"/>
<dbReference type="InterPro" id="IPR012340">
    <property type="entry name" value="NA-bd_OB-fold"/>
</dbReference>
<reference evidence="2 3" key="1">
    <citation type="journal article" date="2015" name="Nature">
        <title>rRNA introns, odd ribosomes, and small enigmatic genomes across a large radiation of phyla.</title>
        <authorList>
            <person name="Brown C.T."/>
            <person name="Hug L.A."/>
            <person name="Thomas B.C."/>
            <person name="Sharon I."/>
            <person name="Castelle C.J."/>
            <person name="Singh A."/>
            <person name="Wilkins M.J."/>
            <person name="Williams K.H."/>
            <person name="Banfield J.F."/>
        </authorList>
    </citation>
    <scope>NUCLEOTIDE SEQUENCE [LARGE SCALE GENOMIC DNA]</scope>
</reference>
<dbReference type="GO" id="GO:0003676">
    <property type="term" value="F:nucleic acid binding"/>
    <property type="evidence" value="ECO:0007669"/>
    <property type="project" value="InterPro"/>
</dbReference>
<organism evidence="2 3">
    <name type="scientific">Candidatus Azambacteria bacterium GW2011_GWC2_45_7b</name>
    <dbReference type="NCBI Taxonomy" id="1618621"/>
    <lineage>
        <taxon>Bacteria</taxon>
        <taxon>Candidatus Azamiibacteriota</taxon>
    </lineage>
</organism>
<accession>A0A837IJU8</accession>
<dbReference type="Gene3D" id="2.40.50.140">
    <property type="entry name" value="Nucleic acid-binding proteins"/>
    <property type="match status" value="1"/>
</dbReference>
<evidence type="ECO:0000313" key="3">
    <source>
        <dbReference type="Proteomes" id="UP000034909"/>
    </source>
</evidence>
<dbReference type="PROSITE" id="PS50126">
    <property type="entry name" value="S1"/>
    <property type="match status" value="1"/>
</dbReference>
<feature type="domain" description="S1 motif" evidence="1">
    <location>
        <begin position="8"/>
        <end position="81"/>
    </location>
</feature>
<sequence>MATITAETDIKPGNHIMEALLRTQPKVFLKIGDLIEGSLLGRKGAKIFLDLIIKNLKLGDKVTAKVVELENKDGLIELSLKEAGSDMVWKDAKELKESQETLNLKALEANKGGLVLEWRGIKGFLPASQLKASHYPRVEGGDKTKIFDE</sequence>
<dbReference type="PANTHER" id="PTHR47559">
    <property type="entry name" value="OS03G0844900 PROTEIN"/>
    <property type="match status" value="1"/>
</dbReference>
<dbReference type="PANTHER" id="PTHR47559:SF1">
    <property type="entry name" value="OS03G0844900 PROTEIN"/>
    <property type="match status" value="1"/>
</dbReference>
<evidence type="ECO:0000259" key="1">
    <source>
        <dbReference type="PROSITE" id="PS50126"/>
    </source>
</evidence>
<name>A0A837IJU8_9BACT</name>
<evidence type="ECO:0000313" key="2">
    <source>
        <dbReference type="EMBL" id="KKU11979.1"/>
    </source>
</evidence>
<dbReference type="Proteomes" id="UP000034909">
    <property type="component" value="Unassembled WGS sequence"/>
</dbReference>